<dbReference type="Pfam" id="PF17963">
    <property type="entry name" value="Big_9"/>
    <property type="match status" value="1"/>
</dbReference>
<dbReference type="RefSeq" id="WP_192506435.1">
    <property type="nucleotide sequence ID" value="NZ_AQGV01000011.1"/>
</dbReference>
<dbReference type="InterPro" id="IPR024079">
    <property type="entry name" value="MetalloPept_cat_dom_sf"/>
</dbReference>
<dbReference type="EMBL" id="AQGV01000011">
    <property type="protein sequence ID" value="MBE0366959.1"/>
    <property type="molecule type" value="Genomic_DNA"/>
</dbReference>
<sequence length="857" mass="92484">MKIAIKKSLVAIVAAQFIGLTVHADPLWQPINKAKNTPTSEAQSTHQLSTSALLSRLAVEGPSEVAVPLPSGKLVTFKLTPSVVMAPELSQKYPQIQTFHGVQIDNPANTGRFDMSPNGFYGVFNFQNERVYIDPVKGTDARLYRSYRAAAAQSDAAHMTRAVPRKKPGQYQAKNTLLNTAELPNTSIVYRIAFATTGEYAAFHGGTKEKTLAAIVTMVNRLNDVYHRDLAMTFELIADNDKLIYLDASNDPFKNTDEDIDKLTEVINTAVGVDSYDIGHLVSTGGGGLAGFEVVCTDLKAEGLTGSETPTNDAFHIDYVAHEVGHQLGADHTFNGSLGACGGGNRADNSAYEPGSASTIMGYAGICDEQDLQANSDPFFHIHSLDQMNAFSRMKEGKSCGKHTELTNNKPVVNAGRDYTIPARTPFTLNGSATDANTDTLSYSWQQFNLGATSSSKVQDSEDDGKRPLFRAFSPITSASRTLPKMVDILSGNLSYGEAYATSTRDLDFRLIVRDGKGGVSDDAVKISVVGGDKGFSVLSPDGSSKWQSNTQLVQWHTANSDKAPVSCAHVDILLSLDSGLSFPITLANQVENNGQYEVSLQGQQSAKARVLIKCSDNIFFAVNQGDFTINSGPVSPVKPHITGHSPLQFNEDSNLTLKVSDIQFATAQTIDKLTLSPGENYTVNNHSITPKQDFNGELNIAVTATRGQLTSDVYMLKATVLAVNDAPIAQDDVRTLEHDQQDSAIDVLSNDTDVDNDSLKLTLIDYKGKATVSIKSNKLSYTPEKGFSGTEHIIYTVSDEQGGTATSTLAVTVSPAKKAETGKNEGKKSSSGSVSLWLIFIMLLSFSTRYYKVKHD</sequence>
<keyword evidence="3" id="KW-1185">Reference proteome</keyword>
<dbReference type="PANTHER" id="PTHR11905:SF159">
    <property type="entry name" value="ADAM METALLOPROTEASE"/>
    <property type="match status" value="1"/>
</dbReference>
<dbReference type="Gene3D" id="2.60.40.2810">
    <property type="match status" value="1"/>
</dbReference>
<keyword evidence="1" id="KW-0732">Signal</keyword>
<accession>A0ABR9E7K5</accession>
<feature type="chain" id="PRO_5045361957" description="Peptidase M12B domain-containing protein" evidence="1">
    <location>
        <begin position="25"/>
        <end position="857"/>
    </location>
</feature>
<dbReference type="InterPro" id="IPR013783">
    <property type="entry name" value="Ig-like_fold"/>
</dbReference>
<dbReference type="PANTHER" id="PTHR11905">
    <property type="entry name" value="ADAM A DISINTEGRIN AND METALLOPROTEASE DOMAIN"/>
    <property type="match status" value="1"/>
</dbReference>
<feature type="signal peptide" evidence="1">
    <location>
        <begin position="1"/>
        <end position="24"/>
    </location>
</feature>
<name>A0ABR9E7K5_9GAMM</name>
<evidence type="ECO:0000256" key="1">
    <source>
        <dbReference type="SAM" id="SignalP"/>
    </source>
</evidence>
<protein>
    <recommendedName>
        <fullName evidence="4">Peptidase M12B domain-containing protein</fullName>
    </recommendedName>
</protein>
<dbReference type="Gene3D" id="3.40.390.10">
    <property type="entry name" value="Collagenase (Catalytic Domain)"/>
    <property type="match status" value="1"/>
</dbReference>
<comment type="caution">
    <text evidence="2">The sequence shown here is derived from an EMBL/GenBank/DDBJ whole genome shotgun (WGS) entry which is preliminary data.</text>
</comment>
<dbReference type="SUPFAM" id="SSF55486">
    <property type="entry name" value="Metalloproteases ('zincins'), catalytic domain"/>
    <property type="match status" value="1"/>
</dbReference>
<dbReference type="Pfam" id="PF13583">
    <property type="entry name" value="Reprolysin_4"/>
    <property type="match status" value="1"/>
</dbReference>
<evidence type="ECO:0000313" key="2">
    <source>
        <dbReference type="EMBL" id="MBE0366959.1"/>
    </source>
</evidence>
<dbReference type="Proteomes" id="UP000615755">
    <property type="component" value="Unassembled WGS sequence"/>
</dbReference>
<reference evidence="2 3" key="1">
    <citation type="submission" date="2015-03" db="EMBL/GenBank/DDBJ databases">
        <title>Genome sequence of Pseudoalteromonas aurantia.</title>
        <authorList>
            <person name="Xie B.-B."/>
            <person name="Rong J.-C."/>
            <person name="Qin Q.-L."/>
            <person name="Zhang Y.-Z."/>
        </authorList>
    </citation>
    <scope>NUCLEOTIDE SEQUENCE [LARGE SCALE GENOMIC DNA]</scope>
    <source>
        <strain evidence="2 3">208</strain>
    </source>
</reference>
<organism evidence="2 3">
    <name type="scientific">Pseudoalteromonas aurantia 208</name>
    <dbReference type="NCBI Taxonomy" id="1314867"/>
    <lineage>
        <taxon>Bacteria</taxon>
        <taxon>Pseudomonadati</taxon>
        <taxon>Pseudomonadota</taxon>
        <taxon>Gammaproteobacteria</taxon>
        <taxon>Alteromonadales</taxon>
        <taxon>Pseudoalteromonadaceae</taxon>
        <taxon>Pseudoalteromonas</taxon>
    </lineage>
</organism>
<gene>
    <name evidence="2" type="ORF">PAUR_a0235</name>
</gene>
<evidence type="ECO:0000313" key="3">
    <source>
        <dbReference type="Proteomes" id="UP000615755"/>
    </source>
</evidence>
<proteinExistence type="predicted"/>
<evidence type="ECO:0008006" key="4">
    <source>
        <dbReference type="Google" id="ProtNLM"/>
    </source>
</evidence>
<dbReference type="Gene3D" id="2.60.40.10">
    <property type="entry name" value="Immunoglobulins"/>
    <property type="match status" value="1"/>
</dbReference>